<comment type="caution">
    <text evidence="1">The sequence shown here is derived from an EMBL/GenBank/DDBJ whole genome shotgun (WGS) entry which is preliminary data.</text>
</comment>
<dbReference type="Proteomes" id="UP000287352">
    <property type="component" value="Unassembled WGS sequence"/>
</dbReference>
<proteinExistence type="predicted"/>
<sequence length="179" mass="20210">MIIHLRTKDPFMVGLKVQGTLSIEGTPQSEYFASSPVPTNEGESHRLSLTIVGQPEEVALSLIGATSHPSFPNISIFSLESEDAAKIEPLDQERDTYMNQSSNINQLKRQAQPARQSSYRRPFWQRHRQSILRSLEITPHTLVLHGADFAQALYQNAVRKYKQELQSVSDTSQETEMLS</sequence>
<evidence type="ECO:0000313" key="2">
    <source>
        <dbReference type="Proteomes" id="UP000287352"/>
    </source>
</evidence>
<protein>
    <submittedName>
        <fullName evidence="1">Uncharacterized protein</fullName>
    </submittedName>
</protein>
<keyword evidence="2" id="KW-1185">Reference proteome</keyword>
<organism evidence="1 2">
    <name type="scientific">Tengunoibacter tsumagoiensis</name>
    <dbReference type="NCBI Taxonomy" id="2014871"/>
    <lineage>
        <taxon>Bacteria</taxon>
        <taxon>Bacillati</taxon>
        <taxon>Chloroflexota</taxon>
        <taxon>Ktedonobacteria</taxon>
        <taxon>Ktedonobacterales</taxon>
        <taxon>Dictyobacteraceae</taxon>
        <taxon>Tengunoibacter</taxon>
    </lineage>
</organism>
<accession>A0A402A020</accession>
<name>A0A402A020_9CHLR</name>
<reference evidence="2" key="1">
    <citation type="submission" date="2018-12" db="EMBL/GenBank/DDBJ databases">
        <title>Tengunoibacter tsumagoiensis gen. nov., sp. nov., Dictyobacter kobayashii sp. nov., D. alpinus sp. nov., and D. joshuensis sp. nov. and description of Dictyobacteraceae fam. nov. within the order Ktedonobacterales isolated from Tengu-no-mugimeshi.</title>
        <authorList>
            <person name="Wang C.M."/>
            <person name="Zheng Y."/>
            <person name="Sakai Y."/>
            <person name="Toyoda A."/>
            <person name="Minakuchi Y."/>
            <person name="Abe K."/>
            <person name="Yokota A."/>
            <person name="Yabe S."/>
        </authorList>
    </citation>
    <scope>NUCLEOTIDE SEQUENCE [LARGE SCALE GENOMIC DNA]</scope>
    <source>
        <strain evidence="2">Uno3</strain>
    </source>
</reference>
<gene>
    <name evidence="1" type="ORF">KTT_23130</name>
</gene>
<dbReference type="AlphaFoldDB" id="A0A402A020"/>
<dbReference type="EMBL" id="BIFR01000001">
    <property type="protein sequence ID" value="GCE12454.1"/>
    <property type="molecule type" value="Genomic_DNA"/>
</dbReference>
<dbReference type="RefSeq" id="WP_126580073.1">
    <property type="nucleotide sequence ID" value="NZ_BIFR01000001.1"/>
</dbReference>
<evidence type="ECO:0000313" key="1">
    <source>
        <dbReference type="EMBL" id="GCE12454.1"/>
    </source>
</evidence>